<dbReference type="EMBL" id="PZJH01000001">
    <property type="protein sequence ID" value="RAK47105.1"/>
    <property type="molecule type" value="Genomic_DNA"/>
</dbReference>
<dbReference type="Pfam" id="PF06265">
    <property type="entry name" value="YutD-like"/>
    <property type="match status" value="1"/>
</dbReference>
<sequence>MINVNQHYFHIIENHKDAFNQEMFEGRYSEILDRYPYIVGDIGFEQLRLKGFFDDKKKGADISKRFSAIQDYLLEYCNFGCAYFVLKRLTESEVVKLTQPELITDIESNEHDDLTEVIVEEEIEDSVVDEVADDSKPTADNEIADESHHALKEKNMKTFSNFIK</sequence>
<comment type="caution">
    <text evidence="1">The sequence shown here is derived from an EMBL/GenBank/DDBJ whole genome shotgun (WGS) entry which is preliminary data.</text>
</comment>
<dbReference type="Proteomes" id="UP000249808">
    <property type="component" value="Unassembled WGS sequence"/>
</dbReference>
<evidence type="ECO:0000313" key="2">
    <source>
        <dbReference type="Proteomes" id="UP000249808"/>
    </source>
</evidence>
<accession>A0A327ZXZ1</accession>
<dbReference type="AlphaFoldDB" id="A0A327ZXZ1"/>
<gene>
    <name evidence="1" type="ORF">BHU61_01670</name>
</gene>
<dbReference type="InterPro" id="IPR038141">
    <property type="entry name" value="YutD-like_sf"/>
</dbReference>
<keyword evidence="2" id="KW-1185">Reference proteome</keyword>
<evidence type="ECO:0000313" key="1">
    <source>
        <dbReference type="EMBL" id="RAK47105.1"/>
    </source>
</evidence>
<dbReference type="Gene3D" id="3.50.4.20">
    <property type="match status" value="1"/>
</dbReference>
<proteinExistence type="predicted"/>
<reference evidence="1 2" key="1">
    <citation type="journal article" date="2018" name="Front. Microbiol.">
        <title>Description and Comparative Genomics of Macrococcus caseolyticus subsp. hominis subsp. nov., Macrococcus goetzii sp. nov., Macrococcus epidermidis sp. nov., and Macrococcus bohemicus sp. nov., Novel Macrococci From Human Clinical Material With Virulence Potential and Suspected Uptake of Foreign DNA by Natural Transformation.</title>
        <authorList>
            <person name="Maslanova I."/>
            <person name="Wertheimer Z."/>
            <person name="Sedlacek I."/>
            <person name="Svec P."/>
            <person name="Indrakova A."/>
            <person name="Kovarovic V."/>
            <person name="Schumann P."/>
            <person name="Sproer C."/>
            <person name="Kralova S."/>
            <person name="Sedo O."/>
            <person name="Kristofova L."/>
            <person name="Vrbovska V."/>
            <person name="Fuzik T."/>
            <person name="Petras P."/>
            <person name="Zdrahal Z."/>
            <person name="Ruzickova V."/>
            <person name="Doskar J."/>
            <person name="Pantucek R."/>
        </authorList>
    </citation>
    <scope>NUCLEOTIDE SEQUENCE [LARGE SCALE GENOMIC DNA]</scope>
    <source>
        <strain evidence="1 2">01/688</strain>
    </source>
</reference>
<organism evidence="1 2">
    <name type="scientific">Macrococcus epidermidis</name>
    <dbReference type="NCBI Taxonomy" id="1902580"/>
    <lineage>
        <taxon>Bacteria</taxon>
        <taxon>Bacillati</taxon>
        <taxon>Bacillota</taxon>
        <taxon>Bacilli</taxon>
        <taxon>Bacillales</taxon>
        <taxon>Staphylococcaceae</taxon>
        <taxon>Macrococcus</taxon>
    </lineage>
</organism>
<name>A0A327ZXZ1_9STAP</name>
<dbReference type="InterPro" id="IPR009370">
    <property type="entry name" value="YutD-like"/>
</dbReference>
<protein>
    <submittedName>
        <fullName evidence="1">DUF1027 domain-containing protein</fullName>
    </submittedName>
</protein>